<evidence type="ECO:0000313" key="3">
    <source>
        <dbReference type="EMBL" id="KAG2445686.1"/>
    </source>
</evidence>
<dbReference type="GO" id="GO:0003676">
    <property type="term" value="F:nucleic acid binding"/>
    <property type="evidence" value="ECO:0007669"/>
    <property type="project" value="InterPro"/>
</dbReference>
<dbReference type="Pfam" id="PF03235">
    <property type="entry name" value="GmrSD_N"/>
    <property type="match status" value="1"/>
</dbReference>
<dbReference type="GO" id="GO:0008270">
    <property type="term" value="F:zinc ion binding"/>
    <property type="evidence" value="ECO:0007669"/>
    <property type="project" value="InterPro"/>
</dbReference>
<dbReference type="AlphaFoldDB" id="A0A836B2E4"/>
<dbReference type="InterPro" id="IPR002711">
    <property type="entry name" value="HNH"/>
</dbReference>
<organism evidence="3 4">
    <name type="scientific">Chlamydomonas incerta</name>
    <dbReference type="NCBI Taxonomy" id="51695"/>
    <lineage>
        <taxon>Eukaryota</taxon>
        <taxon>Viridiplantae</taxon>
        <taxon>Chlorophyta</taxon>
        <taxon>core chlorophytes</taxon>
        <taxon>Chlorophyceae</taxon>
        <taxon>CS clade</taxon>
        <taxon>Chlamydomonadales</taxon>
        <taxon>Chlamydomonadaceae</taxon>
        <taxon>Chlamydomonas</taxon>
    </lineage>
</organism>
<dbReference type="OrthoDB" id="536252at2759"/>
<gene>
    <name evidence="3" type="ORF">HXX76_000294</name>
</gene>
<name>A0A836B2E4_CHLIN</name>
<dbReference type="Pfam" id="PF01844">
    <property type="entry name" value="HNH"/>
    <property type="match status" value="1"/>
</dbReference>
<dbReference type="Proteomes" id="UP000650467">
    <property type="component" value="Unassembled WGS sequence"/>
</dbReference>
<feature type="domain" description="HNH nuclease" evidence="2">
    <location>
        <begin position="411"/>
        <end position="467"/>
    </location>
</feature>
<dbReference type="InterPro" id="IPR004919">
    <property type="entry name" value="GmrSD_N"/>
</dbReference>
<proteinExistence type="predicted"/>
<accession>A0A836B2E4</accession>
<feature type="compositionally biased region" description="Pro residues" evidence="1">
    <location>
        <begin position="1"/>
        <end position="12"/>
    </location>
</feature>
<dbReference type="Gene3D" id="1.10.30.50">
    <property type="match status" value="1"/>
</dbReference>
<evidence type="ECO:0000256" key="1">
    <source>
        <dbReference type="SAM" id="MobiDB-lite"/>
    </source>
</evidence>
<comment type="caution">
    <text evidence="3">The sequence shown here is derived from an EMBL/GenBank/DDBJ whole genome shotgun (WGS) entry which is preliminary data.</text>
</comment>
<dbReference type="PANTHER" id="PTHR39639:SF1">
    <property type="entry name" value="DUF262 DOMAIN-CONTAINING PROTEIN"/>
    <property type="match status" value="1"/>
</dbReference>
<feature type="region of interest" description="Disordered" evidence="1">
    <location>
        <begin position="1"/>
        <end position="34"/>
    </location>
</feature>
<dbReference type="EMBL" id="JAEHOC010000001">
    <property type="protein sequence ID" value="KAG2445686.1"/>
    <property type="molecule type" value="Genomic_DNA"/>
</dbReference>
<evidence type="ECO:0000259" key="2">
    <source>
        <dbReference type="SMART" id="SM00507"/>
    </source>
</evidence>
<dbReference type="PANTHER" id="PTHR39639">
    <property type="entry name" value="CHROMOSOME 16, WHOLE GENOME SHOTGUN SEQUENCE"/>
    <property type="match status" value="1"/>
</dbReference>
<evidence type="ECO:0000313" key="4">
    <source>
        <dbReference type="Proteomes" id="UP000650467"/>
    </source>
</evidence>
<protein>
    <recommendedName>
        <fullName evidence="2">HNH nuclease domain-containing protein</fullName>
    </recommendedName>
</protein>
<dbReference type="CDD" id="cd00085">
    <property type="entry name" value="HNHc"/>
    <property type="match status" value="1"/>
</dbReference>
<dbReference type="InterPro" id="IPR003615">
    <property type="entry name" value="HNH_nuc"/>
</dbReference>
<sequence>MAAIPQPEPAPTPTASTASAADDEEQPQYQRPDVRTQVENFTLKQIISDITAGEINLEPEYQRDFVWDAKTCSGFVRTVYKGLETPPLTFHRRDDPKRGVVRDVVDGKQRLATLYTFISGNQQRFPKAPTVLDLKDDDMSEFLDGRSFQHLSKFDKSYMNNVSFTVRTIPASASLDYVFDVYESMNAGGVGHSAQQIRRAAFHGAYIRVLSRLARHETFRQLADLSEAEEREQLGEELALRFFALCRAAVPALKRPYRAPMKRFLNEELQAADPVSGRRVVLQLSEAEERDKEEAFKATMEVCADLGLKGLAEEALKAGGGRGKSFRRGAGGGATTALAKPLEFKRRKAAVQGGFRRLLEDRRWADLPTAMSQKSLAARLELFRELVIGAAPLTKPVAMQAAQGPRLFPASVRDALFAREAGGARCAWCGQPIVHVTDAEVDHVVPYAQGGPTSPDNAQLLHTLCNRERGQKPMSAAPAAASAAAVGAAAAAREAADAAARGG</sequence>
<dbReference type="GO" id="GO:0004519">
    <property type="term" value="F:endonuclease activity"/>
    <property type="evidence" value="ECO:0007669"/>
    <property type="project" value="InterPro"/>
</dbReference>
<reference evidence="3" key="1">
    <citation type="journal article" date="2020" name="bioRxiv">
        <title>Comparative genomics of Chlamydomonas.</title>
        <authorList>
            <person name="Craig R.J."/>
            <person name="Hasan A.R."/>
            <person name="Ness R.W."/>
            <person name="Keightley P.D."/>
        </authorList>
    </citation>
    <scope>NUCLEOTIDE SEQUENCE</scope>
    <source>
        <strain evidence="3">SAG 7.73</strain>
    </source>
</reference>
<keyword evidence="4" id="KW-1185">Reference proteome</keyword>
<dbReference type="SMART" id="SM00507">
    <property type="entry name" value="HNHc"/>
    <property type="match status" value="1"/>
</dbReference>